<reference evidence="8 9" key="1">
    <citation type="submission" date="2019-07" db="EMBL/GenBank/DDBJ databases">
        <title>Whole genome shotgun sequence of Microvirga aerophila NBRC 106136.</title>
        <authorList>
            <person name="Hosoyama A."/>
            <person name="Uohara A."/>
            <person name="Ohji S."/>
            <person name="Ichikawa N."/>
        </authorList>
    </citation>
    <scope>NUCLEOTIDE SEQUENCE [LARGE SCALE GENOMIC DNA]</scope>
    <source>
        <strain evidence="8 9">NBRC 106136</strain>
    </source>
</reference>
<feature type="binding site" description="axial binding residue" evidence="7">
    <location>
        <position position="225"/>
    </location>
    <ligand>
        <name>heme</name>
        <dbReference type="ChEBI" id="CHEBI:30413"/>
    </ligand>
    <ligandPart>
        <name>Fe</name>
        <dbReference type="ChEBI" id="CHEBI:18248"/>
    </ligandPart>
</feature>
<sequence>MRYGQRLGRPHLLDFVVPIGIPTPHDWARAWFRRSWIRLIDQIMAERLKAKTQASGPRDLLDLLMAARDPESGEGFSPKQLRDQIATMILAGHETTAVALCWSVYLLAHLPEVQEQIAHEAATTVSGSGAEPPLSKLTYTRAVLDEVMRLYPPAYVIVRAARQPDEVAGVEMKPGDLAIISPWVLHRHRRRWHQPDAFVPERCLPGASAIDRFAYMPFCVGPRVCIGAHFALTEATLVLAELMRSFRIELVTDQPVLPVAVATTQPDHAPLFQLHRR</sequence>
<dbReference type="InterPro" id="IPR036396">
    <property type="entry name" value="Cyt_P450_sf"/>
</dbReference>
<dbReference type="PANTHER" id="PTHR24291:SF50">
    <property type="entry name" value="BIFUNCTIONAL ALBAFLAVENONE MONOOXYGENASE_TERPENE SYNTHASE"/>
    <property type="match status" value="1"/>
</dbReference>
<dbReference type="SUPFAM" id="SSF48264">
    <property type="entry name" value="Cytochrome P450"/>
    <property type="match status" value="1"/>
</dbReference>
<comment type="similarity">
    <text evidence="1">Belongs to the cytochrome P450 family.</text>
</comment>
<dbReference type="EMBL" id="BJYU01000004">
    <property type="protein sequence ID" value="GEO12980.1"/>
    <property type="molecule type" value="Genomic_DNA"/>
</dbReference>
<gene>
    <name evidence="8" type="ORF">MAE02_06760</name>
</gene>
<evidence type="ECO:0000256" key="4">
    <source>
        <dbReference type="ARBA" id="ARBA00023002"/>
    </source>
</evidence>
<keyword evidence="4" id="KW-0560">Oxidoreductase</keyword>
<dbReference type="GO" id="GO:0020037">
    <property type="term" value="F:heme binding"/>
    <property type="evidence" value="ECO:0007669"/>
    <property type="project" value="InterPro"/>
</dbReference>
<protein>
    <recommendedName>
        <fullName evidence="10">Cytochrome P450</fullName>
    </recommendedName>
</protein>
<evidence type="ECO:0000256" key="2">
    <source>
        <dbReference type="ARBA" id="ARBA00022617"/>
    </source>
</evidence>
<dbReference type="Gene3D" id="1.10.630.10">
    <property type="entry name" value="Cytochrome P450"/>
    <property type="match status" value="1"/>
</dbReference>
<dbReference type="InterPro" id="IPR002401">
    <property type="entry name" value="Cyt_P450_E_grp-I"/>
</dbReference>
<dbReference type="Pfam" id="PF00067">
    <property type="entry name" value="p450"/>
    <property type="match status" value="1"/>
</dbReference>
<evidence type="ECO:0000313" key="8">
    <source>
        <dbReference type="EMBL" id="GEO12980.1"/>
    </source>
</evidence>
<name>A0A512BLZ4_9HYPH</name>
<dbReference type="InterPro" id="IPR001128">
    <property type="entry name" value="Cyt_P450"/>
</dbReference>
<accession>A0A512BLZ4</accession>
<organism evidence="8 9">
    <name type="scientific">Microvirga aerophila</name>
    <dbReference type="NCBI Taxonomy" id="670291"/>
    <lineage>
        <taxon>Bacteria</taxon>
        <taxon>Pseudomonadati</taxon>
        <taxon>Pseudomonadota</taxon>
        <taxon>Alphaproteobacteria</taxon>
        <taxon>Hyphomicrobiales</taxon>
        <taxon>Methylobacteriaceae</taxon>
        <taxon>Microvirga</taxon>
    </lineage>
</organism>
<keyword evidence="2 7" id="KW-0349">Heme</keyword>
<keyword evidence="9" id="KW-1185">Reference proteome</keyword>
<evidence type="ECO:0000256" key="5">
    <source>
        <dbReference type="ARBA" id="ARBA00023004"/>
    </source>
</evidence>
<keyword evidence="3 7" id="KW-0479">Metal-binding</keyword>
<dbReference type="PRINTS" id="PR00385">
    <property type="entry name" value="P450"/>
</dbReference>
<comment type="caution">
    <text evidence="8">The sequence shown here is derived from an EMBL/GenBank/DDBJ whole genome shotgun (WGS) entry which is preliminary data.</text>
</comment>
<evidence type="ECO:0000256" key="3">
    <source>
        <dbReference type="ARBA" id="ARBA00022723"/>
    </source>
</evidence>
<evidence type="ECO:0000256" key="6">
    <source>
        <dbReference type="ARBA" id="ARBA00023033"/>
    </source>
</evidence>
<dbReference type="PANTHER" id="PTHR24291">
    <property type="entry name" value="CYTOCHROME P450 FAMILY 4"/>
    <property type="match status" value="1"/>
</dbReference>
<dbReference type="GO" id="GO:0016705">
    <property type="term" value="F:oxidoreductase activity, acting on paired donors, with incorporation or reduction of molecular oxygen"/>
    <property type="evidence" value="ECO:0007669"/>
    <property type="project" value="InterPro"/>
</dbReference>
<evidence type="ECO:0000256" key="7">
    <source>
        <dbReference type="PIRSR" id="PIRSR602401-1"/>
    </source>
</evidence>
<dbReference type="PRINTS" id="PR00463">
    <property type="entry name" value="EP450I"/>
</dbReference>
<comment type="cofactor">
    <cofactor evidence="7">
        <name>heme</name>
        <dbReference type="ChEBI" id="CHEBI:30413"/>
    </cofactor>
</comment>
<dbReference type="InterPro" id="IPR050196">
    <property type="entry name" value="Cytochrome_P450_Monoox"/>
</dbReference>
<dbReference type="GO" id="GO:0005506">
    <property type="term" value="F:iron ion binding"/>
    <property type="evidence" value="ECO:0007669"/>
    <property type="project" value="InterPro"/>
</dbReference>
<proteinExistence type="inferred from homology"/>
<dbReference type="Proteomes" id="UP000321085">
    <property type="component" value="Unassembled WGS sequence"/>
</dbReference>
<evidence type="ECO:0000313" key="9">
    <source>
        <dbReference type="Proteomes" id="UP000321085"/>
    </source>
</evidence>
<evidence type="ECO:0008006" key="10">
    <source>
        <dbReference type="Google" id="ProtNLM"/>
    </source>
</evidence>
<dbReference type="AlphaFoldDB" id="A0A512BLZ4"/>
<dbReference type="GO" id="GO:0004497">
    <property type="term" value="F:monooxygenase activity"/>
    <property type="evidence" value="ECO:0007669"/>
    <property type="project" value="UniProtKB-KW"/>
</dbReference>
<evidence type="ECO:0000256" key="1">
    <source>
        <dbReference type="ARBA" id="ARBA00010617"/>
    </source>
</evidence>
<keyword evidence="6" id="KW-0503">Monooxygenase</keyword>
<keyword evidence="5 7" id="KW-0408">Iron</keyword>